<dbReference type="InterPro" id="IPR001245">
    <property type="entry name" value="Ser-Thr/Tyr_kinase_cat_dom"/>
</dbReference>
<keyword evidence="4" id="KW-0812">Transmembrane</keyword>
<keyword evidence="2" id="KW-0067">ATP-binding</keyword>
<feature type="compositionally biased region" description="Basic and acidic residues" evidence="3">
    <location>
        <begin position="725"/>
        <end position="738"/>
    </location>
</feature>
<dbReference type="SUPFAM" id="SSF101898">
    <property type="entry name" value="NHL repeat"/>
    <property type="match status" value="1"/>
</dbReference>
<protein>
    <recommendedName>
        <fullName evidence="5">Protein kinase domain-containing protein</fullName>
    </recommendedName>
</protein>
<dbReference type="Proteomes" id="UP001632037">
    <property type="component" value="Unassembled WGS sequence"/>
</dbReference>
<evidence type="ECO:0000259" key="5">
    <source>
        <dbReference type="PROSITE" id="PS50011"/>
    </source>
</evidence>
<evidence type="ECO:0000256" key="2">
    <source>
        <dbReference type="ARBA" id="ARBA00022840"/>
    </source>
</evidence>
<dbReference type="GO" id="GO:0005524">
    <property type="term" value="F:ATP binding"/>
    <property type="evidence" value="ECO:0007669"/>
    <property type="project" value="UniProtKB-KW"/>
</dbReference>
<dbReference type="InterPro" id="IPR008271">
    <property type="entry name" value="Ser/Thr_kinase_AS"/>
</dbReference>
<dbReference type="EMBL" id="JBIMZQ010000028">
    <property type="protein sequence ID" value="KAL3663322.1"/>
    <property type="molecule type" value="Genomic_DNA"/>
</dbReference>
<dbReference type="PROSITE" id="PS50011">
    <property type="entry name" value="PROTEIN_KINASE_DOM"/>
    <property type="match status" value="1"/>
</dbReference>
<feature type="region of interest" description="Disordered" evidence="3">
    <location>
        <begin position="725"/>
        <end position="751"/>
    </location>
</feature>
<feature type="region of interest" description="Disordered" evidence="3">
    <location>
        <begin position="781"/>
        <end position="815"/>
    </location>
</feature>
<evidence type="ECO:0000313" key="6">
    <source>
        <dbReference type="EMBL" id="KAL3663322.1"/>
    </source>
</evidence>
<dbReference type="AlphaFoldDB" id="A0ABD3FBL6"/>
<feature type="transmembrane region" description="Helical" evidence="4">
    <location>
        <begin position="759"/>
        <end position="779"/>
    </location>
</feature>
<feature type="compositionally biased region" description="Pro residues" evidence="3">
    <location>
        <begin position="797"/>
        <end position="811"/>
    </location>
</feature>
<keyword evidence="7" id="KW-1185">Reference proteome</keyword>
<dbReference type="Gene3D" id="2.120.10.30">
    <property type="entry name" value="TolB, C-terminal domain"/>
    <property type="match status" value="2"/>
</dbReference>
<name>A0ABD3FBL6_9STRA</name>
<dbReference type="InterPro" id="IPR011009">
    <property type="entry name" value="Kinase-like_dom_sf"/>
</dbReference>
<evidence type="ECO:0000256" key="3">
    <source>
        <dbReference type="SAM" id="MobiDB-lite"/>
    </source>
</evidence>
<keyword evidence="4" id="KW-0472">Membrane</keyword>
<comment type="caution">
    <text evidence="6">The sequence shown here is derived from an EMBL/GenBank/DDBJ whole genome shotgun (WGS) entry which is preliminary data.</text>
</comment>
<dbReference type="PANTHER" id="PTHR44329">
    <property type="entry name" value="SERINE/THREONINE-PROTEIN KINASE TNNI3K-RELATED"/>
    <property type="match status" value="1"/>
</dbReference>
<organism evidence="6 7">
    <name type="scientific">Phytophthora oleae</name>
    <dbReference type="NCBI Taxonomy" id="2107226"/>
    <lineage>
        <taxon>Eukaryota</taxon>
        <taxon>Sar</taxon>
        <taxon>Stramenopiles</taxon>
        <taxon>Oomycota</taxon>
        <taxon>Peronosporomycetes</taxon>
        <taxon>Peronosporales</taxon>
        <taxon>Peronosporaceae</taxon>
        <taxon>Phytophthora</taxon>
    </lineage>
</organism>
<evidence type="ECO:0000313" key="7">
    <source>
        <dbReference type="Proteomes" id="UP001632037"/>
    </source>
</evidence>
<dbReference type="PROSITE" id="PS00108">
    <property type="entry name" value="PROTEIN_KINASE_ST"/>
    <property type="match status" value="1"/>
</dbReference>
<keyword evidence="1" id="KW-0547">Nucleotide-binding</keyword>
<dbReference type="Gene3D" id="1.10.510.10">
    <property type="entry name" value="Transferase(Phosphotransferase) domain 1"/>
    <property type="match status" value="1"/>
</dbReference>
<dbReference type="InterPro" id="IPR000719">
    <property type="entry name" value="Prot_kinase_dom"/>
</dbReference>
<dbReference type="PANTHER" id="PTHR44329:SF298">
    <property type="entry name" value="MIXED LINEAGE KINASE DOMAIN-LIKE PROTEIN"/>
    <property type="match status" value="1"/>
</dbReference>
<accession>A0ABD3FBL6</accession>
<reference evidence="6 7" key="1">
    <citation type="submission" date="2024-09" db="EMBL/GenBank/DDBJ databases">
        <title>Genome sequencing and assembly of Phytophthora oleae, isolate VK10A, causative agent of rot of olive drupes.</title>
        <authorList>
            <person name="Conti Taguali S."/>
            <person name="Riolo M."/>
            <person name="La Spada F."/>
            <person name="Cacciola S.O."/>
            <person name="Dionisio G."/>
        </authorList>
    </citation>
    <scope>NUCLEOTIDE SEQUENCE [LARGE SCALE GENOMIC DNA]</scope>
    <source>
        <strain evidence="6 7">VK10A</strain>
    </source>
</reference>
<keyword evidence="4" id="KW-1133">Transmembrane helix</keyword>
<feature type="domain" description="Protein kinase" evidence="5">
    <location>
        <begin position="251"/>
        <end position="526"/>
    </location>
</feature>
<feature type="region of interest" description="Disordered" evidence="3">
    <location>
        <begin position="531"/>
        <end position="554"/>
    </location>
</feature>
<dbReference type="Pfam" id="PF07714">
    <property type="entry name" value="PK_Tyr_Ser-Thr"/>
    <property type="match status" value="1"/>
</dbReference>
<dbReference type="InterPro" id="IPR011042">
    <property type="entry name" value="6-blade_b-propeller_TolB-like"/>
</dbReference>
<gene>
    <name evidence="6" type="ORF">V7S43_011730</name>
</gene>
<dbReference type="SMART" id="SM00220">
    <property type="entry name" value="S_TKc"/>
    <property type="match status" value="1"/>
</dbReference>
<evidence type="ECO:0000256" key="1">
    <source>
        <dbReference type="ARBA" id="ARBA00022741"/>
    </source>
</evidence>
<feature type="compositionally biased region" description="Low complexity" evidence="3">
    <location>
        <begin position="781"/>
        <end position="796"/>
    </location>
</feature>
<dbReference type="SUPFAM" id="SSF56112">
    <property type="entry name" value="Protein kinase-like (PK-like)"/>
    <property type="match status" value="1"/>
</dbReference>
<sequence length="1111" mass="120128">MFKTAKGLAVTTANVLVPGSGVLVGSAFELAKICFVIGQVLSGMENKATTIKSQKENIQRNVESFRWVLELLEGVENQDQLTEGLQKMILKFQAEVKEYERVLNKFTKKSLLKQLVFHNEIDIANDNAMKTKDQIVERLTVEAALDGSARHRSPSNKSSRTLKIERDQRYIELVDSTEVMVEMSNPENQKELLAIIARKGRRDEALMESSSDQVVSVLKEKLWASSSSTVRSDITNLPDWYITEDEIEVNMDDDAILGFGGDAKIYPGTLTDGTPVAVKIFNENVAKSEKNKKKFNSMMKLWQRLSHFTNVCHLYGACYFTAAPFVVMEHCDVGSLDKYLRQVGPNRYNVSLEVLAQAAQGIAKMHSIGIVHGDLKCDNILITGTPARAKICDFDRSFDWIELKNKRLVKGTAAKAGIEITDATRYVAPECVEGKLPNTKTDVYSFGMTIYHALVGRSPYFEITNDEELRGCKLDRELPERDENLITDEAWDLITECCAGAPDRRPAMPKVVEALKALLESEHPGVLSIEPYSPSSSIEWNSPPPPIEEDSELPSIEEDDAAPAIEEDSAINGDSMSPSIEENLVSPLIEEDSVSPAFEENSESIEQYYASTGIEADSASPVIEQYYTSTSIEGDSASASIGEYYASPSSEGDSTAASIEQCYASTSIKQNSASPVINGYSASPAIEALIDTSVDVVSSKTSDQDVVVTVDQEPDVLPALQLMSMDKEPPGQEPDKVNKMTPVNEAKPKSKGFPRSYKIGAAVVLLIVAALATAAGIVFRPTSSDSSSASTQSSTPTPTPTPTTTPTPTPTSGPSKITVSTIVDVQRYLTAVNSTIFWGVAVSYTGTVYISGIREIFTVSSAGEAQLYAGSSTLGGYYDGQRLSAYLNSVYAITVTPDGSIYFCDKNDNKEFVIRKVKGDMVSTISNFTSSVDMGLGIAADSNGNVYATIVGDNTMVKISSSGAVGTVSTGNNSISPSGRMGVAFDTTDNFYITDNHRVMKYTPNGTISVLAGSTTSGFANGLGKDSLFATPMALTVGFDGNLYIADSGNNCIRKLALDTNMVTTYAGVCNTEPDNGKTTTFVSPRSIDVAPDGALYVTDDIARVRKIIAS</sequence>
<proteinExistence type="predicted"/>
<dbReference type="InterPro" id="IPR051681">
    <property type="entry name" value="Ser/Thr_Kinases-Pseudokinases"/>
</dbReference>
<evidence type="ECO:0000256" key="4">
    <source>
        <dbReference type="SAM" id="Phobius"/>
    </source>
</evidence>